<proteinExistence type="predicted"/>
<dbReference type="AlphaFoldDB" id="X1G8X4"/>
<gene>
    <name evidence="1" type="ORF">S03H2_20956</name>
</gene>
<reference evidence="1" key="1">
    <citation type="journal article" date="2014" name="Front. Microbiol.">
        <title>High frequency of phylogenetically diverse reductive dehalogenase-homologous genes in deep subseafloor sedimentary metagenomes.</title>
        <authorList>
            <person name="Kawai M."/>
            <person name="Futagami T."/>
            <person name="Toyoda A."/>
            <person name="Takaki Y."/>
            <person name="Nishi S."/>
            <person name="Hori S."/>
            <person name="Arai W."/>
            <person name="Tsubouchi T."/>
            <person name="Morono Y."/>
            <person name="Uchiyama I."/>
            <person name="Ito T."/>
            <person name="Fujiyama A."/>
            <person name="Inagaki F."/>
            <person name="Takami H."/>
        </authorList>
    </citation>
    <scope>NUCLEOTIDE SEQUENCE</scope>
    <source>
        <strain evidence="1">Expedition CK06-06</strain>
    </source>
</reference>
<dbReference type="EMBL" id="BARU01011109">
    <property type="protein sequence ID" value="GAH41290.1"/>
    <property type="molecule type" value="Genomic_DNA"/>
</dbReference>
<protein>
    <submittedName>
        <fullName evidence="1">Uncharacterized protein</fullName>
    </submittedName>
</protein>
<evidence type="ECO:0000313" key="1">
    <source>
        <dbReference type="EMBL" id="GAH41290.1"/>
    </source>
</evidence>
<name>X1G8X4_9ZZZZ</name>
<organism evidence="1">
    <name type="scientific">marine sediment metagenome</name>
    <dbReference type="NCBI Taxonomy" id="412755"/>
    <lineage>
        <taxon>unclassified sequences</taxon>
        <taxon>metagenomes</taxon>
        <taxon>ecological metagenomes</taxon>
    </lineage>
</organism>
<accession>X1G8X4</accession>
<comment type="caution">
    <text evidence="1">The sequence shown here is derived from an EMBL/GenBank/DDBJ whole genome shotgun (WGS) entry which is preliminary data.</text>
</comment>
<sequence>REFDIVILDEAFVSDREINPDRIEFAVETKPLGSTFTGISQAEDAFTAFPNLIITYATNFGNELYKREKDNPEIRYKTQVKTLARKYVQIAKYIASDVKKIKDVKPQQKEVSEEEIIATLTDCMDRIQSQMTELPYENESDLATRTLVMWKKYDEEDVDTSTLEYNVKRAASYIIVDQLMFYHLLQKKTTKYRLPPLEPINGNEDNPKMFSTKYIERVISETSDYLPIFGIDMFELLPKSKNVIKAINDVIEKISNLKIETQSSDFIGKIFHSMIPSEIR</sequence>
<feature type="non-terminal residue" evidence="1">
    <location>
        <position position="1"/>
    </location>
</feature>
<feature type="non-terminal residue" evidence="1">
    <location>
        <position position="280"/>
    </location>
</feature>